<dbReference type="RefSeq" id="WP_255451847.1">
    <property type="nucleotide sequence ID" value="NZ_CADEPK010000207.1"/>
</dbReference>
<feature type="compositionally biased region" description="Basic and acidic residues" evidence="1">
    <location>
        <begin position="20"/>
        <end position="31"/>
    </location>
</feature>
<keyword evidence="3" id="KW-1185">Reference proteome</keyword>
<reference evidence="2 3" key="1">
    <citation type="submission" date="2023-07" db="EMBL/GenBank/DDBJ databases">
        <title>Genomic Encyclopedia of Type Strains, Phase IV (KMG-IV): sequencing the most valuable type-strain genomes for metagenomic binning, comparative biology and taxonomic classification.</title>
        <authorList>
            <person name="Goeker M."/>
        </authorList>
    </citation>
    <scope>NUCLEOTIDE SEQUENCE [LARGE SCALE GENOMIC DNA]</scope>
    <source>
        <strain evidence="2 3">DSM 17723</strain>
    </source>
</reference>
<protein>
    <recommendedName>
        <fullName evidence="4">Transcriptional regulator</fullName>
    </recommendedName>
</protein>
<gene>
    <name evidence="2" type="ORF">J2S02_001482</name>
</gene>
<sequence length="41" mass="4731">MKRKERLKKGFNEITASAKDLQRDPTPEDNPKYGSKSHKNS</sequence>
<organism evidence="2 3">
    <name type="scientific">Metabacillus niabensis</name>
    <dbReference type="NCBI Taxonomy" id="324854"/>
    <lineage>
        <taxon>Bacteria</taxon>
        <taxon>Bacillati</taxon>
        <taxon>Bacillota</taxon>
        <taxon>Bacilli</taxon>
        <taxon>Bacillales</taxon>
        <taxon>Bacillaceae</taxon>
        <taxon>Metabacillus</taxon>
    </lineage>
</organism>
<dbReference type="Proteomes" id="UP001232245">
    <property type="component" value="Unassembled WGS sequence"/>
</dbReference>
<accession>A0ABT9Z0S6</accession>
<dbReference type="EMBL" id="JAUSTZ010000002">
    <property type="protein sequence ID" value="MDQ0225153.1"/>
    <property type="molecule type" value="Genomic_DNA"/>
</dbReference>
<evidence type="ECO:0000256" key="1">
    <source>
        <dbReference type="SAM" id="MobiDB-lite"/>
    </source>
</evidence>
<evidence type="ECO:0008006" key="4">
    <source>
        <dbReference type="Google" id="ProtNLM"/>
    </source>
</evidence>
<evidence type="ECO:0000313" key="3">
    <source>
        <dbReference type="Proteomes" id="UP001232245"/>
    </source>
</evidence>
<evidence type="ECO:0000313" key="2">
    <source>
        <dbReference type="EMBL" id="MDQ0225153.1"/>
    </source>
</evidence>
<comment type="caution">
    <text evidence="2">The sequence shown here is derived from an EMBL/GenBank/DDBJ whole genome shotgun (WGS) entry which is preliminary data.</text>
</comment>
<proteinExistence type="predicted"/>
<feature type="region of interest" description="Disordered" evidence="1">
    <location>
        <begin position="1"/>
        <end position="41"/>
    </location>
</feature>
<name>A0ABT9Z0S6_9BACI</name>